<keyword evidence="3" id="KW-1185">Reference proteome</keyword>
<organism evidence="2 3">
    <name type="scientific">Achlya hypogyna</name>
    <name type="common">Oomycete</name>
    <name type="synonym">Protoachlya hypogyna</name>
    <dbReference type="NCBI Taxonomy" id="1202772"/>
    <lineage>
        <taxon>Eukaryota</taxon>
        <taxon>Sar</taxon>
        <taxon>Stramenopiles</taxon>
        <taxon>Oomycota</taxon>
        <taxon>Saprolegniomycetes</taxon>
        <taxon>Saprolegniales</taxon>
        <taxon>Achlyaceae</taxon>
        <taxon>Achlya</taxon>
    </lineage>
</organism>
<accession>A0A1V9YMU3</accession>
<sequence length="350" mass="38757">MLREGARDDEQTTLLQETNLVADGEYDSADEYEILYPDPRGHDIVNDSDFFANWIPDMTKDALLQFTSSLPVLATAQVASSLVRRITYCRFNWKTETLRSFLEVLSWMSVTAVAYGLHHDWLWAAQIGFLFGLVMSVCDEVCLTGTRFLLHRLVAHPNARAALHSAGFDVSTHKRPSGSSSDEVALIKNVVFGAMALETVHQLYLSTSENIQSFALLTATMGVAFVLMGELFCLWLPTRRLGFTVQARWTRIPENWTSHFTRSVVEVSAWVACLAYVYSTTASIYATVGWSSLLGSALCVVNGLEPLDSAEAANDDDLSPYWAAWGSNHWVVTLASAAVALHSSIKHAHL</sequence>
<gene>
    <name evidence="2" type="ORF">ACHHYP_09600</name>
</gene>
<protein>
    <recommendedName>
        <fullName evidence="4">Transmembrane protein</fullName>
    </recommendedName>
</protein>
<keyword evidence="1" id="KW-0812">Transmembrane</keyword>
<evidence type="ECO:0000256" key="1">
    <source>
        <dbReference type="SAM" id="Phobius"/>
    </source>
</evidence>
<evidence type="ECO:0008006" key="4">
    <source>
        <dbReference type="Google" id="ProtNLM"/>
    </source>
</evidence>
<comment type="caution">
    <text evidence="2">The sequence shown here is derived from an EMBL/GenBank/DDBJ whole genome shotgun (WGS) entry which is preliminary data.</text>
</comment>
<evidence type="ECO:0000313" key="2">
    <source>
        <dbReference type="EMBL" id="OQR87038.1"/>
    </source>
</evidence>
<dbReference type="Proteomes" id="UP000243579">
    <property type="component" value="Unassembled WGS sequence"/>
</dbReference>
<name>A0A1V9YMU3_ACHHY</name>
<dbReference type="EMBL" id="JNBR01001470">
    <property type="protein sequence ID" value="OQR87038.1"/>
    <property type="molecule type" value="Genomic_DNA"/>
</dbReference>
<keyword evidence="1" id="KW-1133">Transmembrane helix</keyword>
<evidence type="ECO:0000313" key="3">
    <source>
        <dbReference type="Proteomes" id="UP000243579"/>
    </source>
</evidence>
<keyword evidence="1" id="KW-0472">Membrane</keyword>
<reference evidence="2 3" key="1">
    <citation type="journal article" date="2014" name="Genome Biol. Evol.">
        <title>The secreted proteins of Achlya hypogyna and Thraustotheca clavata identify the ancestral oomycete secretome and reveal gene acquisitions by horizontal gene transfer.</title>
        <authorList>
            <person name="Misner I."/>
            <person name="Blouin N."/>
            <person name="Leonard G."/>
            <person name="Richards T.A."/>
            <person name="Lane C.E."/>
        </authorList>
    </citation>
    <scope>NUCLEOTIDE SEQUENCE [LARGE SCALE GENOMIC DNA]</scope>
    <source>
        <strain evidence="2 3">ATCC 48635</strain>
    </source>
</reference>
<dbReference type="OrthoDB" id="62710at2759"/>
<feature type="transmembrane region" description="Helical" evidence="1">
    <location>
        <begin position="211"/>
        <end position="236"/>
    </location>
</feature>
<proteinExistence type="predicted"/>
<dbReference type="AlphaFoldDB" id="A0A1V9YMU3"/>